<accession>A0A317E5Q5</accession>
<organism evidence="1 2">
    <name type="scientific">Zavarzinia compransoris</name>
    <dbReference type="NCBI Taxonomy" id="1264899"/>
    <lineage>
        <taxon>Bacteria</taxon>
        <taxon>Pseudomonadati</taxon>
        <taxon>Pseudomonadota</taxon>
        <taxon>Alphaproteobacteria</taxon>
        <taxon>Rhodospirillales</taxon>
        <taxon>Zavarziniaceae</taxon>
        <taxon>Zavarzinia</taxon>
    </lineage>
</organism>
<dbReference type="EMBL" id="QGLF01000002">
    <property type="protein sequence ID" value="PWR21942.1"/>
    <property type="molecule type" value="Genomic_DNA"/>
</dbReference>
<protein>
    <submittedName>
        <fullName evidence="1">Uncharacterized protein</fullName>
    </submittedName>
</protein>
<keyword evidence="2" id="KW-1185">Reference proteome</keyword>
<proteinExistence type="predicted"/>
<dbReference type="RefSeq" id="WP_109920587.1">
    <property type="nucleotide sequence ID" value="NZ_QGLF01000002.1"/>
</dbReference>
<comment type="caution">
    <text evidence="1">The sequence shown here is derived from an EMBL/GenBank/DDBJ whole genome shotgun (WGS) entry which is preliminary data.</text>
</comment>
<name>A0A317E5Q5_9PROT</name>
<evidence type="ECO:0000313" key="2">
    <source>
        <dbReference type="Proteomes" id="UP000246077"/>
    </source>
</evidence>
<evidence type="ECO:0000313" key="1">
    <source>
        <dbReference type="EMBL" id="PWR21942.1"/>
    </source>
</evidence>
<dbReference type="OrthoDB" id="8481204at2"/>
<gene>
    <name evidence="1" type="ORF">DKG75_08155</name>
</gene>
<dbReference type="Proteomes" id="UP000246077">
    <property type="component" value="Unassembled WGS sequence"/>
</dbReference>
<reference evidence="2" key="1">
    <citation type="submission" date="2018-05" db="EMBL/GenBank/DDBJ databases">
        <title>Zavarzinia sp. HR-AS.</title>
        <authorList>
            <person name="Lee Y."/>
            <person name="Jeon C.O."/>
        </authorList>
    </citation>
    <scope>NUCLEOTIDE SEQUENCE [LARGE SCALE GENOMIC DNA]</scope>
    <source>
        <strain evidence="2">DSM 1231</strain>
    </source>
</reference>
<dbReference type="AlphaFoldDB" id="A0A317E5Q5"/>
<sequence>MDSVRDKAKKFLDQLPDNVNVTSNGTYGALFTTLTGMSHEGLQKTWATEDIPKAERRKKGESTAGLATTTSCNGFTGKLSNAVNAPIYLGRFDLAAELKKQGVSDAWIPATSGKKPGCGDVFKMKKFHVGVSIDFTGDVWNTAEGGQGGPGQDYTQGFDIVKRKHQTWDPSTLEGWVDIEVLARIAVKAPKWMIGWWRFEIGAAREFVFVPEKGVARAFPTAPAALTPVSEGGRTGALEVEPGGNRVAITWTDEKIGQDRLGPLPGVPYMLGERGSAQVQAFRLK</sequence>